<protein>
    <recommendedName>
        <fullName evidence="3">Short-chain dehydrogenase</fullName>
    </recommendedName>
</protein>
<reference evidence="1 2" key="1">
    <citation type="submission" date="2023-08" db="EMBL/GenBank/DDBJ databases">
        <title>Black Yeasts Isolated from many extreme environments.</title>
        <authorList>
            <person name="Coleine C."/>
            <person name="Stajich J.E."/>
            <person name="Selbmann L."/>
        </authorList>
    </citation>
    <scope>NUCLEOTIDE SEQUENCE [LARGE SCALE GENOMIC DNA]</scope>
    <source>
        <strain evidence="1 2">CCFEE 536</strain>
    </source>
</reference>
<evidence type="ECO:0000313" key="1">
    <source>
        <dbReference type="EMBL" id="KAK5254172.1"/>
    </source>
</evidence>
<dbReference type="Proteomes" id="UP001357485">
    <property type="component" value="Unassembled WGS sequence"/>
</dbReference>
<feature type="non-terminal residue" evidence="1">
    <location>
        <position position="1"/>
    </location>
</feature>
<organism evidence="1 2">
    <name type="scientific">Cryomyces antarcticus</name>
    <dbReference type="NCBI Taxonomy" id="329879"/>
    <lineage>
        <taxon>Eukaryota</taxon>
        <taxon>Fungi</taxon>
        <taxon>Dikarya</taxon>
        <taxon>Ascomycota</taxon>
        <taxon>Pezizomycotina</taxon>
        <taxon>Dothideomycetes</taxon>
        <taxon>Dothideomycetes incertae sedis</taxon>
        <taxon>Cryomyces</taxon>
    </lineage>
</organism>
<dbReference type="EMBL" id="JAVRRA010008932">
    <property type="protein sequence ID" value="KAK5254172.1"/>
    <property type="molecule type" value="Genomic_DNA"/>
</dbReference>
<sequence>TTTLAVLRFADFVSAEYGAQDVLAFAVHPGGVPSEMGPEGAKGYPLGADGYARGGRGHDCVFDARAGSRSLDGL</sequence>
<comment type="caution">
    <text evidence="1">The sequence shown here is derived from an EMBL/GenBank/DDBJ whole genome shotgun (WGS) entry which is preliminary data.</text>
</comment>
<gene>
    <name evidence="1" type="ORF">LTR16_004930</name>
</gene>
<accession>A0ABR0LX16</accession>
<name>A0ABR0LX16_9PEZI</name>
<evidence type="ECO:0000313" key="2">
    <source>
        <dbReference type="Proteomes" id="UP001357485"/>
    </source>
</evidence>
<keyword evidence="2" id="KW-1185">Reference proteome</keyword>
<proteinExistence type="predicted"/>
<evidence type="ECO:0008006" key="3">
    <source>
        <dbReference type="Google" id="ProtNLM"/>
    </source>
</evidence>